<reference evidence="1 2" key="1">
    <citation type="journal article" date="2024" name="G3 (Bethesda)">
        <title>Genome assembly of Hibiscus sabdariffa L. provides insights into metabolisms of medicinal natural products.</title>
        <authorList>
            <person name="Kim T."/>
        </authorList>
    </citation>
    <scope>NUCLEOTIDE SEQUENCE [LARGE SCALE GENOMIC DNA]</scope>
    <source>
        <strain evidence="1">TK-2024</strain>
        <tissue evidence="1">Old leaves</tissue>
    </source>
</reference>
<organism evidence="1 2">
    <name type="scientific">Hibiscus sabdariffa</name>
    <name type="common">roselle</name>
    <dbReference type="NCBI Taxonomy" id="183260"/>
    <lineage>
        <taxon>Eukaryota</taxon>
        <taxon>Viridiplantae</taxon>
        <taxon>Streptophyta</taxon>
        <taxon>Embryophyta</taxon>
        <taxon>Tracheophyta</taxon>
        <taxon>Spermatophyta</taxon>
        <taxon>Magnoliopsida</taxon>
        <taxon>eudicotyledons</taxon>
        <taxon>Gunneridae</taxon>
        <taxon>Pentapetalae</taxon>
        <taxon>rosids</taxon>
        <taxon>malvids</taxon>
        <taxon>Malvales</taxon>
        <taxon>Malvaceae</taxon>
        <taxon>Malvoideae</taxon>
        <taxon>Hibiscus</taxon>
    </lineage>
</organism>
<sequence length="161" mass="18082">MEEQFAKEGADWDIMFGTLLWSLWCNRNAVILVTLSSGWNRYCNEVDVCSWCKLNTDGAVGLHEVGLSKMNVVGGGLVFQRRLAFAPLLRLSSGVCPRRGRLGLIKLLSRQWQVRLAHVRREGNCVADWLAKHAPLGDFLYHRFMTAPVGILDLLQQGGLE</sequence>
<name>A0ABR2F6W8_9ROSI</name>
<evidence type="ECO:0000313" key="1">
    <source>
        <dbReference type="EMBL" id="KAK8572748.1"/>
    </source>
</evidence>
<dbReference type="Proteomes" id="UP001472677">
    <property type="component" value="Unassembled WGS sequence"/>
</dbReference>
<gene>
    <name evidence="1" type="ORF">V6N12_028793</name>
</gene>
<evidence type="ECO:0008006" key="3">
    <source>
        <dbReference type="Google" id="ProtNLM"/>
    </source>
</evidence>
<evidence type="ECO:0000313" key="2">
    <source>
        <dbReference type="Proteomes" id="UP001472677"/>
    </source>
</evidence>
<keyword evidence="2" id="KW-1185">Reference proteome</keyword>
<dbReference type="EMBL" id="JBBPBM010000008">
    <property type="protein sequence ID" value="KAK8572748.1"/>
    <property type="molecule type" value="Genomic_DNA"/>
</dbReference>
<accession>A0ABR2F6W8</accession>
<comment type="caution">
    <text evidence="1">The sequence shown here is derived from an EMBL/GenBank/DDBJ whole genome shotgun (WGS) entry which is preliminary data.</text>
</comment>
<proteinExistence type="predicted"/>
<protein>
    <recommendedName>
        <fullName evidence="3">RNase H type-1 domain-containing protein</fullName>
    </recommendedName>
</protein>